<keyword evidence="2" id="KW-0472">Membrane</keyword>
<organism evidence="3 4">
    <name type="scientific">Macrolepiota fuliginosa MF-IS2</name>
    <dbReference type="NCBI Taxonomy" id="1400762"/>
    <lineage>
        <taxon>Eukaryota</taxon>
        <taxon>Fungi</taxon>
        <taxon>Dikarya</taxon>
        <taxon>Basidiomycota</taxon>
        <taxon>Agaricomycotina</taxon>
        <taxon>Agaricomycetes</taxon>
        <taxon>Agaricomycetidae</taxon>
        <taxon>Agaricales</taxon>
        <taxon>Agaricineae</taxon>
        <taxon>Agaricaceae</taxon>
        <taxon>Macrolepiota</taxon>
    </lineage>
</organism>
<feature type="region of interest" description="Disordered" evidence="1">
    <location>
        <begin position="610"/>
        <end position="635"/>
    </location>
</feature>
<gene>
    <name evidence="3" type="ORF">P691DRAFT_845756</name>
</gene>
<dbReference type="AlphaFoldDB" id="A0A9P5XK23"/>
<evidence type="ECO:0000256" key="2">
    <source>
        <dbReference type="SAM" id="Phobius"/>
    </source>
</evidence>
<dbReference type="EMBL" id="MU151101">
    <property type="protein sequence ID" value="KAF9450616.1"/>
    <property type="molecule type" value="Genomic_DNA"/>
</dbReference>
<protein>
    <submittedName>
        <fullName evidence="3">Uncharacterized protein</fullName>
    </submittedName>
</protein>
<keyword evidence="2" id="KW-0812">Transmembrane</keyword>
<evidence type="ECO:0000313" key="4">
    <source>
        <dbReference type="Proteomes" id="UP000807342"/>
    </source>
</evidence>
<accession>A0A9P5XK23</accession>
<name>A0A9P5XK23_9AGAR</name>
<sequence length="635" mass="69773">MIDSLPPRSSPPPTHSPNPDKDPKNESIIRNGWDKRLKTRVLRVQQLLHDPHVWRPLVIAVGPLLVLCFVWIFFALTSVRPRAIPDRWAFWVRTHTQSATMIASIVATVLAAWTSFCFSLAVRYVIDLRLVTRPTSLGELTCATRVAQKSSRLHSPRVGWTWVALLSLTSFLSLREIRVRHEVIGNDIDMGDPQTLQVGMQYGFLQRAMTHALDAKIGDSSSFNINGFTYPNTTGGIQPASLVHVPTDGNSPVQSPSFLNGISGNRVPLLFNKTMILEQQGFTADVDCRVGNPQDRVKYLSITLNYAPLNGTTNLMSVSLNVTCPGGRAWQIDPGYTTAVGVEATLIYSVDIIFRARLQPDLDQTVCTISPKVTTVNVTYYNSALNFEAPTGIYVSQPTSKADDPGWGRLAVQMLLLIILSKQGVSGSLMELLWLQFPSLGSGLTLPDILASGVEFTGTFILTEHRAQGHTLDIMGIQPTHTPIHGAVEATTYGWSQDHTISPLFLLPTTVIILTTYGLLVYGVMLARMHKDDLQKGVADFDPTDIVHVIAVCVPQLKTDGVVAFSDPSAGFMRKTSVMLMNQEGKLVLCFKTKEAGGLKGDPERARGVHYSAVKCRDPQEGEETTEKNPEEMGD</sequence>
<proteinExistence type="predicted"/>
<feature type="transmembrane region" description="Helical" evidence="2">
    <location>
        <begin position="57"/>
        <end position="79"/>
    </location>
</feature>
<keyword evidence="2" id="KW-1133">Transmembrane helix</keyword>
<evidence type="ECO:0000313" key="3">
    <source>
        <dbReference type="EMBL" id="KAF9450616.1"/>
    </source>
</evidence>
<keyword evidence="4" id="KW-1185">Reference proteome</keyword>
<feature type="compositionally biased region" description="Basic and acidic residues" evidence="1">
    <location>
        <begin position="18"/>
        <end position="28"/>
    </location>
</feature>
<reference evidence="3" key="1">
    <citation type="submission" date="2020-11" db="EMBL/GenBank/DDBJ databases">
        <authorList>
            <consortium name="DOE Joint Genome Institute"/>
            <person name="Ahrendt S."/>
            <person name="Riley R."/>
            <person name="Andreopoulos W."/>
            <person name="Labutti K."/>
            <person name="Pangilinan J."/>
            <person name="Ruiz-Duenas F.J."/>
            <person name="Barrasa J.M."/>
            <person name="Sanchez-Garcia M."/>
            <person name="Camarero S."/>
            <person name="Miyauchi S."/>
            <person name="Serrano A."/>
            <person name="Linde D."/>
            <person name="Babiker R."/>
            <person name="Drula E."/>
            <person name="Ayuso-Fernandez I."/>
            <person name="Pacheco R."/>
            <person name="Padilla G."/>
            <person name="Ferreira P."/>
            <person name="Barriuso J."/>
            <person name="Kellner H."/>
            <person name="Castanera R."/>
            <person name="Alfaro M."/>
            <person name="Ramirez L."/>
            <person name="Pisabarro A.G."/>
            <person name="Kuo A."/>
            <person name="Tritt A."/>
            <person name="Lipzen A."/>
            <person name="He G."/>
            <person name="Yan M."/>
            <person name="Ng V."/>
            <person name="Cullen D."/>
            <person name="Martin F."/>
            <person name="Rosso M.-N."/>
            <person name="Henrissat B."/>
            <person name="Hibbett D."/>
            <person name="Martinez A.T."/>
            <person name="Grigoriev I.V."/>
        </authorList>
    </citation>
    <scope>NUCLEOTIDE SEQUENCE</scope>
    <source>
        <strain evidence="3">MF-IS2</strain>
    </source>
</reference>
<feature type="transmembrane region" description="Helical" evidence="2">
    <location>
        <begin position="505"/>
        <end position="527"/>
    </location>
</feature>
<feature type="compositionally biased region" description="Basic and acidic residues" evidence="1">
    <location>
        <begin position="615"/>
        <end position="635"/>
    </location>
</feature>
<feature type="transmembrane region" description="Helical" evidence="2">
    <location>
        <begin position="100"/>
        <end position="126"/>
    </location>
</feature>
<comment type="caution">
    <text evidence="3">The sequence shown here is derived from an EMBL/GenBank/DDBJ whole genome shotgun (WGS) entry which is preliminary data.</text>
</comment>
<dbReference type="Proteomes" id="UP000807342">
    <property type="component" value="Unassembled WGS sequence"/>
</dbReference>
<feature type="region of interest" description="Disordered" evidence="1">
    <location>
        <begin position="1"/>
        <end position="28"/>
    </location>
</feature>
<evidence type="ECO:0000256" key="1">
    <source>
        <dbReference type="SAM" id="MobiDB-lite"/>
    </source>
</evidence>
<dbReference type="OrthoDB" id="3351168at2759"/>